<proteinExistence type="predicted"/>
<keyword evidence="2" id="KW-1185">Reference proteome</keyword>
<evidence type="ECO:0000313" key="1">
    <source>
        <dbReference type="EMBL" id="WSC01701.1"/>
    </source>
</evidence>
<protein>
    <submittedName>
        <fullName evidence="1">Uncharacterized protein</fullName>
    </submittedName>
</protein>
<evidence type="ECO:0000313" key="2">
    <source>
        <dbReference type="Proteomes" id="UP001348369"/>
    </source>
</evidence>
<sequence>MARNTVRPSPQVPTDAPTTSSTLPAVAISRLDASPKVVRHAYADLWILLLIACWSTLSGSLVQFAALCGFQDPRLWQIVIHGQVIAAAAAFVWLCYLVIGRTPWNRRRPIRRLAIRSAAVITGAAFLYTSLPAAIGAYPLWLTLFVQSAAVAWLALEVCRSRGITPARLGICPPGARTPAGRVEAWEIGNRVVAACIMGGGAAMVLLVVLRWAPLGLPVMRTTQTEAIGLTSTWDLLPAVLWTVVSEDLVIVAAIAALATAARRSTWEIYAIVCCVEIAVHLYMGLPALGYLPYAWYRVRLYLRYGRLTPLVVGHALFDVAGLSTQGFPLASKLLLGLAVVVIHELCERLVNRYRIRAVQDQPAETIGAR</sequence>
<accession>A0ACD4ZU50</accession>
<organism evidence="1 2">
    <name type="scientific">Streptomyces scopuliridis</name>
    <dbReference type="NCBI Taxonomy" id="452529"/>
    <lineage>
        <taxon>Bacteria</taxon>
        <taxon>Bacillati</taxon>
        <taxon>Actinomycetota</taxon>
        <taxon>Actinomycetes</taxon>
        <taxon>Kitasatosporales</taxon>
        <taxon>Streptomycetaceae</taxon>
        <taxon>Streptomyces</taxon>
    </lineage>
</organism>
<dbReference type="Proteomes" id="UP001348369">
    <property type="component" value="Chromosome"/>
</dbReference>
<name>A0ACD4ZU50_9ACTN</name>
<reference evidence="1" key="1">
    <citation type="submission" date="2022-10" db="EMBL/GenBank/DDBJ databases">
        <title>The complete genomes of actinobacterial strains from the NBC collection.</title>
        <authorList>
            <person name="Joergensen T.S."/>
            <person name="Alvarez Arevalo M."/>
            <person name="Sterndorff E.B."/>
            <person name="Faurdal D."/>
            <person name="Vuksanovic O."/>
            <person name="Mourched A.-S."/>
            <person name="Charusanti P."/>
            <person name="Shaw S."/>
            <person name="Blin K."/>
            <person name="Weber T."/>
        </authorList>
    </citation>
    <scope>NUCLEOTIDE SEQUENCE</scope>
    <source>
        <strain evidence="1">NBC 01771</strain>
    </source>
</reference>
<dbReference type="EMBL" id="CP109109">
    <property type="protein sequence ID" value="WSC01701.1"/>
    <property type="molecule type" value="Genomic_DNA"/>
</dbReference>
<gene>
    <name evidence="1" type="ORF">OG835_34970</name>
</gene>